<evidence type="ECO:0000313" key="1">
    <source>
        <dbReference type="EMBL" id="KAJ4821820.1"/>
    </source>
</evidence>
<gene>
    <name evidence="1" type="ORF">Tsubulata_017811</name>
</gene>
<organism evidence="1 2">
    <name type="scientific">Turnera subulata</name>
    <dbReference type="NCBI Taxonomy" id="218843"/>
    <lineage>
        <taxon>Eukaryota</taxon>
        <taxon>Viridiplantae</taxon>
        <taxon>Streptophyta</taxon>
        <taxon>Embryophyta</taxon>
        <taxon>Tracheophyta</taxon>
        <taxon>Spermatophyta</taxon>
        <taxon>Magnoliopsida</taxon>
        <taxon>eudicotyledons</taxon>
        <taxon>Gunneridae</taxon>
        <taxon>Pentapetalae</taxon>
        <taxon>rosids</taxon>
        <taxon>fabids</taxon>
        <taxon>Malpighiales</taxon>
        <taxon>Passifloraceae</taxon>
        <taxon>Turnera</taxon>
    </lineage>
</organism>
<dbReference type="Proteomes" id="UP001141552">
    <property type="component" value="Unassembled WGS sequence"/>
</dbReference>
<keyword evidence="2" id="KW-1185">Reference proteome</keyword>
<dbReference type="EMBL" id="JAKUCV010007846">
    <property type="protein sequence ID" value="KAJ4821820.1"/>
    <property type="molecule type" value="Genomic_DNA"/>
</dbReference>
<name>A0A9Q0IZ67_9ROSI</name>
<sequence>MQEGERRAKAASGVELRLGELMQESRAGWRRRGERGGISESQRFRRRWNGGGGEVKYAWHPMVCASETVGRLVLSSLSLIAVAAAISLDGTIPLQVFQLSGNVTVRQATVSPVKNPCRPCAATAGVAEALQKLNQGKRSIILMLKKMPDKGLIATEELQLWE</sequence>
<protein>
    <submittedName>
        <fullName evidence="1">Uncharacterized protein</fullName>
    </submittedName>
</protein>
<accession>A0A9Q0IZ67</accession>
<evidence type="ECO:0000313" key="2">
    <source>
        <dbReference type="Proteomes" id="UP001141552"/>
    </source>
</evidence>
<comment type="caution">
    <text evidence="1">The sequence shown here is derived from an EMBL/GenBank/DDBJ whole genome shotgun (WGS) entry which is preliminary data.</text>
</comment>
<dbReference type="AlphaFoldDB" id="A0A9Q0IZ67"/>
<reference evidence="1" key="2">
    <citation type="journal article" date="2023" name="Plants (Basel)">
        <title>Annotation of the Turnera subulata (Passifloraceae) Draft Genome Reveals the S-Locus Evolved after the Divergence of Turneroideae from Passifloroideae in a Stepwise Manner.</title>
        <authorList>
            <person name="Henning P.M."/>
            <person name="Roalson E.H."/>
            <person name="Mir W."/>
            <person name="McCubbin A.G."/>
            <person name="Shore J.S."/>
        </authorList>
    </citation>
    <scope>NUCLEOTIDE SEQUENCE</scope>
    <source>
        <strain evidence="1">F60SS</strain>
    </source>
</reference>
<reference evidence="1" key="1">
    <citation type="submission" date="2022-02" db="EMBL/GenBank/DDBJ databases">
        <authorList>
            <person name="Henning P.M."/>
            <person name="McCubbin A.G."/>
            <person name="Shore J.S."/>
        </authorList>
    </citation>
    <scope>NUCLEOTIDE SEQUENCE</scope>
    <source>
        <strain evidence="1">F60SS</strain>
        <tissue evidence="1">Leaves</tissue>
    </source>
</reference>
<proteinExistence type="predicted"/>